<keyword evidence="3 10" id="KW-0812">Transmembrane</keyword>
<dbReference type="SUPFAM" id="SSF81296">
    <property type="entry name" value="E set domains"/>
    <property type="match status" value="1"/>
</dbReference>
<dbReference type="OrthoDB" id="24355at2759"/>
<evidence type="ECO:0000256" key="4">
    <source>
        <dbReference type="ARBA" id="ARBA00022729"/>
    </source>
</evidence>
<dbReference type="PROSITE" id="PS01186">
    <property type="entry name" value="EGF_2"/>
    <property type="match status" value="1"/>
</dbReference>
<keyword evidence="4 11" id="KW-0732">Signal</keyword>
<dbReference type="PANTHER" id="PTHR15071:SF20">
    <property type="entry name" value="MRH DOMAIN-CONTAINING PROTEIN"/>
    <property type="match status" value="1"/>
</dbReference>
<evidence type="ECO:0000256" key="5">
    <source>
        <dbReference type="ARBA" id="ARBA00022989"/>
    </source>
</evidence>
<comment type="subcellular location">
    <subcellularLocation>
        <location evidence="1">Endomembrane system</location>
    </subcellularLocation>
</comment>
<dbReference type="PROSITE" id="PS51914">
    <property type="entry name" value="MRH"/>
    <property type="match status" value="2"/>
</dbReference>
<feature type="transmembrane region" description="Helical" evidence="10">
    <location>
        <begin position="1707"/>
        <end position="1731"/>
    </location>
</feature>
<dbReference type="Gene3D" id="2.60.120.260">
    <property type="entry name" value="Galactose-binding domain-like"/>
    <property type="match status" value="1"/>
</dbReference>
<feature type="domain" description="EGF-like" evidence="12">
    <location>
        <begin position="1436"/>
        <end position="1468"/>
    </location>
</feature>
<feature type="disulfide bond" evidence="8">
    <location>
        <begin position="1440"/>
        <end position="1450"/>
    </location>
</feature>
<keyword evidence="8" id="KW-0245">EGF-like domain</keyword>
<evidence type="ECO:0000259" key="12">
    <source>
        <dbReference type="PROSITE" id="PS50026"/>
    </source>
</evidence>
<dbReference type="GO" id="GO:0012505">
    <property type="term" value="C:endomembrane system"/>
    <property type="evidence" value="ECO:0007669"/>
    <property type="project" value="UniProtKB-SubCell"/>
</dbReference>
<evidence type="ECO:0000256" key="7">
    <source>
        <dbReference type="ARBA" id="ARBA00023157"/>
    </source>
</evidence>
<evidence type="ECO:0000256" key="3">
    <source>
        <dbReference type="ARBA" id="ARBA00022692"/>
    </source>
</evidence>
<dbReference type="PROSITE" id="PS50026">
    <property type="entry name" value="EGF_3"/>
    <property type="match status" value="1"/>
</dbReference>
<keyword evidence="7 8" id="KW-1015">Disulfide bond</keyword>
<dbReference type="InterPro" id="IPR044865">
    <property type="entry name" value="MRH_dom"/>
</dbReference>
<evidence type="ECO:0000256" key="6">
    <source>
        <dbReference type="ARBA" id="ARBA00023136"/>
    </source>
</evidence>
<dbReference type="InterPro" id="IPR014756">
    <property type="entry name" value="Ig_E-set"/>
</dbReference>
<dbReference type="Proteomes" id="UP000076078">
    <property type="component" value="Unassembled WGS sequence"/>
</dbReference>
<dbReference type="SUPFAM" id="SSF50911">
    <property type="entry name" value="Mannose 6-phosphate receptor domain"/>
    <property type="match status" value="2"/>
</dbReference>
<evidence type="ECO:0000256" key="10">
    <source>
        <dbReference type="SAM" id="Phobius"/>
    </source>
</evidence>
<dbReference type="PANTHER" id="PTHR15071">
    <property type="entry name" value="MANNOSE-6-PHOSPHATE RECEPTOR FAMILY MEMBER"/>
    <property type="match status" value="1"/>
</dbReference>
<organism evidence="14 15">
    <name type="scientific">Tieghemostelium lacteum</name>
    <name type="common">Slime mold</name>
    <name type="synonym">Dictyostelium lacteum</name>
    <dbReference type="NCBI Taxonomy" id="361077"/>
    <lineage>
        <taxon>Eukaryota</taxon>
        <taxon>Amoebozoa</taxon>
        <taxon>Evosea</taxon>
        <taxon>Eumycetozoa</taxon>
        <taxon>Dictyostelia</taxon>
        <taxon>Dictyosteliales</taxon>
        <taxon>Raperosteliaceae</taxon>
        <taxon>Tieghemostelium</taxon>
    </lineage>
</organism>
<dbReference type="InParanoid" id="A0A151ZSL3"/>
<keyword evidence="2" id="KW-0813">Transport</keyword>
<feature type="region of interest" description="Disordered" evidence="9">
    <location>
        <begin position="1751"/>
        <end position="1785"/>
    </location>
</feature>
<feature type="domain" description="MRH" evidence="13">
    <location>
        <begin position="66"/>
        <end position="210"/>
    </location>
</feature>
<feature type="chain" id="PRO_5007593524" evidence="11">
    <location>
        <begin position="24"/>
        <end position="1785"/>
    </location>
</feature>
<feature type="compositionally biased region" description="Low complexity" evidence="9">
    <location>
        <begin position="1757"/>
        <end position="1775"/>
    </location>
</feature>
<feature type="disulfide bond" evidence="8">
    <location>
        <begin position="1458"/>
        <end position="1467"/>
    </location>
</feature>
<protein>
    <submittedName>
        <fullName evidence="14">Uncharacterized protein</fullName>
    </submittedName>
</protein>
<reference evidence="14 15" key="1">
    <citation type="submission" date="2015-12" db="EMBL/GenBank/DDBJ databases">
        <title>Dictyostelia acquired genes for synthesis and detection of signals that induce cell-type specialization by lateral gene transfer from prokaryotes.</title>
        <authorList>
            <person name="Gloeckner G."/>
            <person name="Schaap P."/>
        </authorList>
    </citation>
    <scope>NUCLEOTIDE SEQUENCE [LARGE SCALE GENOMIC DNA]</scope>
    <source>
        <strain evidence="14 15">TK</strain>
    </source>
</reference>
<comment type="caution">
    <text evidence="8">Lacks conserved residue(s) required for the propagation of feature annotation.</text>
</comment>
<feature type="domain" description="MRH" evidence="13">
    <location>
        <begin position="694"/>
        <end position="824"/>
    </location>
</feature>
<dbReference type="FunCoup" id="A0A151ZSL3">
    <property type="interactions" value="425"/>
</dbReference>
<gene>
    <name evidence="14" type="ORF">DLAC_04223</name>
</gene>
<dbReference type="InterPro" id="IPR009011">
    <property type="entry name" value="Man6P_isomerase_rcpt-bd_dom_sf"/>
</dbReference>
<accession>A0A151ZSL3</accession>
<evidence type="ECO:0000313" key="15">
    <source>
        <dbReference type="Proteomes" id="UP000076078"/>
    </source>
</evidence>
<keyword evidence="5 10" id="KW-1133">Transmembrane helix</keyword>
<comment type="caution">
    <text evidence="14">The sequence shown here is derived from an EMBL/GenBank/DDBJ whole genome shotgun (WGS) entry which is preliminary data.</text>
</comment>
<evidence type="ECO:0000259" key="13">
    <source>
        <dbReference type="PROSITE" id="PS51914"/>
    </source>
</evidence>
<evidence type="ECO:0000313" key="14">
    <source>
        <dbReference type="EMBL" id="KYQ96906.1"/>
    </source>
</evidence>
<name>A0A151ZSL3_TIELA</name>
<evidence type="ECO:0000256" key="2">
    <source>
        <dbReference type="ARBA" id="ARBA00022448"/>
    </source>
</evidence>
<keyword evidence="6 10" id="KW-0472">Membrane</keyword>
<evidence type="ECO:0000256" key="1">
    <source>
        <dbReference type="ARBA" id="ARBA00004308"/>
    </source>
</evidence>
<keyword evidence="15" id="KW-1185">Reference proteome</keyword>
<evidence type="ECO:0000256" key="11">
    <source>
        <dbReference type="SAM" id="SignalP"/>
    </source>
</evidence>
<evidence type="ECO:0000256" key="9">
    <source>
        <dbReference type="SAM" id="MobiDB-lite"/>
    </source>
</evidence>
<dbReference type="InterPro" id="IPR000742">
    <property type="entry name" value="EGF"/>
</dbReference>
<feature type="signal peptide" evidence="11">
    <location>
        <begin position="1"/>
        <end position="23"/>
    </location>
</feature>
<dbReference type="EMBL" id="LODT01000021">
    <property type="protein sequence ID" value="KYQ96906.1"/>
    <property type="molecule type" value="Genomic_DNA"/>
</dbReference>
<evidence type="ECO:0000256" key="8">
    <source>
        <dbReference type="PROSITE-ProRule" id="PRU00076"/>
    </source>
</evidence>
<sequence length="1785" mass="200376">MNISNLSIFILLSLFYYNSAVLSQSINTVITQNAETISITFSGVDFTQNPLGNIIADITTNTGWNSECKFVSFDHDYYDLTSLQLLNTTNAPYVNFDASNYFYYFNLCGKLSSSVTNGVNPVVPEIQSIQVDGSTKFVIGRSFRNTYTINSSNNITLFYNSDIVTSTSCQRGVYYNILCNPTVDLSIKSLVEKSTCQYYTTIETKYACPTKLPGPSFSLIYETPTNNIMTFNYVRNRYPSSIEIPNLNLTIPIPPVEPMISKFSFNNSTRLVTLLGTFTTIDQYKFTLGDYTLTPTYFSVNNITLSLQFYTDSGDLKIYYLSTPKSYFITGTKPILKVIQDHTNKKITISTNYIGNFTIKGSVLLPSSITTLTNGQGGSTSVVYQFDQLNSLGGDIFISLDNSNFDSNPQLVYPQKLILSQTSSADVMTIQWNFNDSVFPIENLLLYKNSQYTEALVYQEVFNNTIIFSQLSNYYPTYIYINKLNTKIPVLYKPEISSMNFNNSTRVLTITGMKGPYTNYNFKYGKFAVSANINSDRQDLNLASYSQNAIFQVYFGETGFQQYYITGIKPIATISQDYKSKTITLKCSTFGSYLVKGSSLTNTSITYSSYKSSPPLVISFDQLNNLGGTIFIGDANSTEFDSDPLQVYPLTLEPTITQDQDIVTLNFPFDISQLVSNMSLYFQNVTASNSGTTSKCSFFSDQNYYYDLSPLQLAYGQSYSIKYYSNIYLEFNICGYLKQNFSSSKVQSFFSKSNTAHTYFTNNQQYSISKGGQITLVYSSEVSPGRLNKVSITFICGSSEAFSIFDSYVNDYYINFYSPKACGTKFPQFKPTIVNNQSLKFNISTYGFSKYFAIDILKFYKEFKYEPIITSFDFNREDRTLKIIGTFTNWDIYTFTFGSLNVVPTFFANNYADLDFSGYYFEGKLTMYHEGTPSSKSYTIPSTPLKFNLNINRILRQIQISTKLFGPFEIQGTAFKDNSSRILDNTNTFTYSYDNLNIGGSIFISINGPNGTIQSDPQLIYPFDNWVSGVKQIQDNYTINFNLNLDTFPITSISPNVTIISKNSSSITLKLNSQFPTSLTFNGNFQYVITTLDPILTKFSYASNQFSVIDGIIFENYEYVVHVGTRQISYQIINNGRSIALNLDLFSDSEIQLFLKLANSVPSTFSFTAEAPLFGSIEYIGDFFKEAYTFECKFCWGLKQQGSAIDPSFPLLFYHYMGYTLRFDVPLSFLAIGDLYFVSKSGAKSNVKNITPFEIGYQDLRWMKLGDFNIYGQIFGTNLFNNTYGTAKLEVKILYHNGGQMNVPYQYYRDARIGYLVIDVEPEIKPLTVGVYSGESLLYEFGHTFSGAVALYSLVKPIISNGQSQVTILGDKFFGTNYIVDIAGYSCSEAYALSNQTLVCTLNPKGMTNAELFYHVTVTMAGCQSATEKIAYFLPMDRSCPSGCEKHGSCNDLLECECDEGYASYDCSIKVDKKHLDTPKYDLGVLSFGGDKGKSFEVLLSHVGEFIETQSPAQLYFVPELDGVDMQFNSKNFTQKFNTIVIKQSLWGDPYTDLNLYEYTGEIVDNFPEYPPTLNFLGDQLQLMKTSIAIKFASDANPNFQGTTMNLIFEIKTDEGKDKLTIETHDQNILFSNGDSYLMMSVATRSLNLNGSNNILPVFIKPRVIGDNSFSNYTSEYSSYVAIQFPSGGSILAMTFSSFVKKENNDWKIAVGIVVPVVVLGAIAGAIILLVKKNPATIRRITDKIKSKFTSTSNAVTPSPTITTTTTTPGESTDTIQPIDGEQKN</sequence>
<proteinExistence type="predicted"/>
<dbReference type="Gene3D" id="2.70.130.10">
    <property type="entry name" value="Mannose-6-phosphate receptor binding domain"/>
    <property type="match status" value="2"/>
</dbReference>